<dbReference type="Proteomes" id="UP001433268">
    <property type="component" value="Unassembled WGS sequence"/>
</dbReference>
<keyword evidence="2" id="KW-1185">Reference proteome</keyword>
<proteinExistence type="predicted"/>
<evidence type="ECO:0000313" key="1">
    <source>
        <dbReference type="EMBL" id="KAK8065455.1"/>
    </source>
</evidence>
<accession>A0ABR1V2N5</accession>
<dbReference type="GeneID" id="92049576"/>
<organism evidence="1 2">
    <name type="scientific">Apiospora hydei</name>
    <dbReference type="NCBI Taxonomy" id="1337664"/>
    <lineage>
        <taxon>Eukaryota</taxon>
        <taxon>Fungi</taxon>
        <taxon>Dikarya</taxon>
        <taxon>Ascomycota</taxon>
        <taxon>Pezizomycotina</taxon>
        <taxon>Sordariomycetes</taxon>
        <taxon>Xylariomycetidae</taxon>
        <taxon>Amphisphaeriales</taxon>
        <taxon>Apiosporaceae</taxon>
        <taxon>Apiospora</taxon>
    </lineage>
</organism>
<reference evidence="1 2" key="1">
    <citation type="submission" date="2023-01" db="EMBL/GenBank/DDBJ databases">
        <title>Analysis of 21 Apiospora genomes using comparative genomics revels a genus with tremendous synthesis potential of carbohydrate active enzymes and secondary metabolites.</title>
        <authorList>
            <person name="Sorensen T."/>
        </authorList>
    </citation>
    <scope>NUCLEOTIDE SEQUENCE [LARGE SCALE GENOMIC DNA]</scope>
    <source>
        <strain evidence="1 2">CBS 114990</strain>
    </source>
</reference>
<protein>
    <submittedName>
        <fullName evidence="1">Uncharacterized protein</fullName>
    </submittedName>
</protein>
<name>A0ABR1V2N5_9PEZI</name>
<dbReference type="RefSeq" id="XP_066662208.1">
    <property type="nucleotide sequence ID" value="XM_066816516.1"/>
</dbReference>
<gene>
    <name evidence="1" type="ORF">PG997_012202</name>
</gene>
<evidence type="ECO:0000313" key="2">
    <source>
        <dbReference type="Proteomes" id="UP001433268"/>
    </source>
</evidence>
<comment type="caution">
    <text evidence="1">The sequence shown here is derived from an EMBL/GenBank/DDBJ whole genome shotgun (WGS) entry which is preliminary data.</text>
</comment>
<dbReference type="EMBL" id="JAQQWN010000009">
    <property type="protein sequence ID" value="KAK8065455.1"/>
    <property type="molecule type" value="Genomic_DNA"/>
</dbReference>
<sequence length="92" mass="9928">MSNQPQPLFLALTERVLGAAGERTALPSPEFPGAVAARPRDWGLVRRRQEIAGSSGGPFSASALALLDSNMSQYLSHIFWGIIWTATVVFSQ</sequence>